<dbReference type="Pfam" id="PF00454">
    <property type="entry name" value="PI3_PI4_kinase"/>
    <property type="match status" value="1"/>
</dbReference>
<dbReference type="SUPFAM" id="SSF56112">
    <property type="entry name" value="Protein kinase-like (PK-like)"/>
    <property type="match status" value="1"/>
</dbReference>
<dbReference type="SUPFAM" id="SSF49562">
    <property type="entry name" value="C2 domain (Calcium/lipid-binding domain, CaLB)"/>
    <property type="match status" value="1"/>
</dbReference>
<comment type="caution">
    <text evidence="11">The sequence shown here is derived from an EMBL/GenBank/DDBJ whole genome shotgun (WGS) entry which is preliminary data.</text>
</comment>
<comment type="similarity">
    <text evidence="5">Belongs to the PI3/PI4-kinase family.</text>
</comment>
<dbReference type="PROSITE" id="PS51546">
    <property type="entry name" value="PI3K_RBD"/>
    <property type="match status" value="1"/>
</dbReference>
<keyword evidence="1" id="KW-0808">Transferase</keyword>
<dbReference type="PROSITE" id="PS51547">
    <property type="entry name" value="C2_PI3K"/>
    <property type="match status" value="1"/>
</dbReference>
<keyword evidence="4" id="KW-0067">ATP-binding</keyword>
<dbReference type="CDD" id="cd00891">
    <property type="entry name" value="PI3Kc"/>
    <property type="match status" value="1"/>
</dbReference>
<evidence type="ECO:0000259" key="10">
    <source>
        <dbReference type="PROSITE" id="PS51547"/>
    </source>
</evidence>
<dbReference type="Gene3D" id="3.10.20.770">
    <property type="match status" value="2"/>
</dbReference>
<dbReference type="InterPro" id="IPR016024">
    <property type="entry name" value="ARM-type_fold"/>
</dbReference>
<gene>
    <name evidence="11" type="ORF">M9Y10_045600</name>
</gene>
<evidence type="ECO:0000256" key="3">
    <source>
        <dbReference type="ARBA" id="ARBA00022777"/>
    </source>
</evidence>
<name>A0ABR2JVV1_9EUKA</name>
<feature type="region of interest" description="Disordered" evidence="6">
    <location>
        <begin position="758"/>
        <end position="803"/>
    </location>
</feature>
<feature type="domain" description="PI3K/PI4K catalytic" evidence="7">
    <location>
        <begin position="1038"/>
        <end position="1330"/>
    </location>
</feature>
<dbReference type="PROSITE" id="PS00915">
    <property type="entry name" value="PI3_4_KINASE_1"/>
    <property type="match status" value="1"/>
</dbReference>
<feature type="domain" description="PIK helical" evidence="8">
    <location>
        <begin position="794"/>
        <end position="971"/>
    </location>
</feature>
<dbReference type="SUPFAM" id="SSF48371">
    <property type="entry name" value="ARM repeat"/>
    <property type="match status" value="1"/>
</dbReference>
<dbReference type="InterPro" id="IPR015433">
    <property type="entry name" value="PI3/4_kinase"/>
</dbReference>
<dbReference type="PANTHER" id="PTHR10048">
    <property type="entry name" value="PHOSPHATIDYLINOSITOL KINASE"/>
    <property type="match status" value="1"/>
</dbReference>
<dbReference type="SMART" id="SM00142">
    <property type="entry name" value="PI3K_C2"/>
    <property type="match status" value="1"/>
</dbReference>
<dbReference type="InterPro" id="IPR035448">
    <property type="entry name" value="PI3Kc"/>
</dbReference>
<evidence type="ECO:0000256" key="2">
    <source>
        <dbReference type="ARBA" id="ARBA00022741"/>
    </source>
</evidence>
<dbReference type="EMBL" id="JAPFFF010000009">
    <property type="protein sequence ID" value="KAK8882953.1"/>
    <property type="molecule type" value="Genomic_DNA"/>
</dbReference>
<dbReference type="SUPFAM" id="SSF54236">
    <property type="entry name" value="Ubiquitin-like"/>
    <property type="match status" value="1"/>
</dbReference>
<reference evidence="11 12" key="1">
    <citation type="submission" date="2024-04" db="EMBL/GenBank/DDBJ databases">
        <title>Tritrichomonas musculus Genome.</title>
        <authorList>
            <person name="Alves-Ferreira E."/>
            <person name="Grigg M."/>
            <person name="Lorenzi H."/>
            <person name="Galac M."/>
        </authorList>
    </citation>
    <scope>NUCLEOTIDE SEQUENCE [LARGE SCALE GENOMIC DNA]</scope>
    <source>
        <strain evidence="11 12">EAF2021</strain>
    </source>
</reference>
<dbReference type="PROSITE" id="PS50290">
    <property type="entry name" value="PI3_4_KINASE_3"/>
    <property type="match status" value="1"/>
</dbReference>
<dbReference type="PANTHER" id="PTHR10048:SF14">
    <property type="entry name" value="LD28067P"/>
    <property type="match status" value="1"/>
</dbReference>
<evidence type="ECO:0000313" key="12">
    <source>
        <dbReference type="Proteomes" id="UP001470230"/>
    </source>
</evidence>
<dbReference type="InterPro" id="IPR001263">
    <property type="entry name" value="PI3K_accessory_dom"/>
</dbReference>
<dbReference type="InterPro" id="IPR035892">
    <property type="entry name" value="C2_domain_sf"/>
</dbReference>
<dbReference type="InterPro" id="IPR000403">
    <property type="entry name" value="PI3/4_kinase_cat_dom"/>
</dbReference>
<protein>
    <recommendedName>
        <fullName evidence="13">Phosphatidylinositol 3-kinase</fullName>
    </recommendedName>
</protein>
<keyword evidence="12" id="KW-1185">Reference proteome</keyword>
<dbReference type="Pfam" id="PF00792">
    <property type="entry name" value="PI3K_C2"/>
    <property type="match status" value="1"/>
</dbReference>
<sequence>MNKNNIIDIILPNKRTFSFPLKTSTYIYGSVVINYVNKFKFTNIVICRNSTSDNFYDVLYIDNPNNIISPLIKLPQPFDKTKLTDVLIPNRLITSPHQRIPLYVFYIANFLEMLTIKSMNLQPQQMINNISSSTPIKVQLSTGLVVSLVIDISRSIERISKMVYEEMSSVYKKKRIKDIKEYRFGTYDGYYPSTKNRNKFKDEPLLMEAYRAQQLDKNSPQFLYLQTWSTKQPIDKAIDQFTRELDLLRPIHNEETRILNSTLSIVRREVESKRIARLESNPLLARMRISETEPPLPNFDINEFKINMKVEFKSAKINGKTTALSISVPCHVTASEAIKMLFGRLSKINHANMNNNQGETPVQEEINDSNVQNKKKKYKSRVNFDQVQIQKDIKSSNSIIANIDDEDDEYQYAENKEDIILFGLISNPTEVPIPPPEDDIDVEIKNPTETNDQNTVVNDNDDEDDNNRNPDDYAFVINGTDEVMAGDIPLLHFISIRQFILKQNIPIIFLLLYKKQHIIDMIRKKELKVNDSLPEIPEEKLARPIIVKKPPKPSFDAMSCCPHCDVQEYFSILIRSIFNVKNIPSSKKEKDNRNNCRTFALSVSLINGTEKVGKTKSTRLVVGTSTILFNETITLDISVSSIPRTARIAFTLYYISSLNKKKKKKPLATYNFPVFTFSGWMNSGKFRKKMWTQKDTDFFLTTCESNEMDPIKIAFQIPKYKYPVFFMNETSFPQDLYGINQKTENLSLDRNLHLTEKRSSVRSNSLMLPSPSSSPTPKSAQQRSQSKRMPSPSSPSSRNTHKNQLERISSLVNIDPLTKLTKDDKELLKENIIFCKKYPELLSLFLTTIDYSNPEEVKEIPGILKNWSPLSPELALSLLDAKYADQNVRNYAVERFEQFTDNDIMLYLLQLVQALKYELYDDSPLARFLLRRGLNEPKFLGHQLFWQLMSEAHISHIRQRFSVLLVNFIYGIGSYTEEFLKGYKFTQDLVDLNKRIRKSNLPYGDQMQTVFRNELKMIEIPNEFHLPIDPRIIVDSFIIDKCKVMNSKKKPFFLYFKNASPFETDHPGMLFKVGDDLRQDQLTLQVMKVMEHLWRTNYQDMHMRCYGVLPTGFNQGFIEAVPNSITEAELQARRGTLAGVLEKKLFTDYFQQSNNEKTYEKVIENFRLSSAGYAVSTCVLGIADRHPGNIMVQKDGHYFHIDFGHFLGNFKVKMGYKRENAPFHFSPACAYMLSVKVESGKFEKVDNDNKGDNPIFQLFEQDAAMALNILRHNGKLLITLLMLMVGTGIPELSKPEDIQYMKDKLFLKMTDDEAAAEFKKLIKMSMDSTKTKLNNFFHNLKVNSA</sequence>
<dbReference type="Gene3D" id="2.60.40.150">
    <property type="entry name" value="C2 domain"/>
    <property type="match status" value="1"/>
</dbReference>
<dbReference type="InterPro" id="IPR036940">
    <property type="entry name" value="PI3/4_kinase_cat_sf"/>
</dbReference>
<dbReference type="InterPro" id="IPR018936">
    <property type="entry name" value="PI3/4_kinase_CS"/>
</dbReference>
<evidence type="ECO:0000256" key="6">
    <source>
        <dbReference type="SAM" id="MobiDB-lite"/>
    </source>
</evidence>
<dbReference type="PROSITE" id="PS51545">
    <property type="entry name" value="PIK_HELICAL"/>
    <property type="match status" value="1"/>
</dbReference>
<dbReference type="Proteomes" id="UP001470230">
    <property type="component" value="Unassembled WGS sequence"/>
</dbReference>
<feature type="compositionally biased region" description="Low complexity" evidence="6">
    <location>
        <begin position="763"/>
        <end position="798"/>
    </location>
</feature>
<keyword evidence="2" id="KW-0547">Nucleotide-binding</keyword>
<dbReference type="InterPro" id="IPR002420">
    <property type="entry name" value="PI3K-type_C2_dom"/>
</dbReference>
<feature type="domain" description="C2 PI3K-type" evidence="10">
    <location>
        <begin position="566"/>
        <end position="733"/>
    </location>
</feature>
<evidence type="ECO:0000259" key="9">
    <source>
        <dbReference type="PROSITE" id="PS51546"/>
    </source>
</evidence>
<accession>A0ABR2JVV1</accession>
<dbReference type="SMART" id="SM00146">
    <property type="entry name" value="PI3Kc"/>
    <property type="match status" value="1"/>
</dbReference>
<evidence type="ECO:0000259" key="7">
    <source>
        <dbReference type="PROSITE" id="PS50290"/>
    </source>
</evidence>
<organism evidence="11 12">
    <name type="scientific">Tritrichomonas musculus</name>
    <dbReference type="NCBI Taxonomy" id="1915356"/>
    <lineage>
        <taxon>Eukaryota</taxon>
        <taxon>Metamonada</taxon>
        <taxon>Parabasalia</taxon>
        <taxon>Tritrichomonadida</taxon>
        <taxon>Tritrichomonadidae</taxon>
        <taxon>Tritrichomonas</taxon>
    </lineage>
</organism>
<dbReference type="Gene3D" id="3.30.1010.10">
    <property type="entry name" value="Phosphatidylinositol 3-kinase Catalytic Subunit, Chain A, domain 4"/>
    <property type="match status" value="1"/>
</dbReference>
<evidence type="ECO:0000256" key="1">
    <source>
        <dbReference type="ARBA" id="ARBA00022679"/>
    </source>
</evidence>
<evidence type="ECO:0000259" key="8">
    <source>
        <dbReference type="PROSITE" id="PS51545"/>
    </source>
</evidence>
<dbReference type="Pfam" id="PF00613">
    <property type="entry name" value="PI3Ka"/>
    <property type="match status" value="1"/>
</dbReference>
<keyword evidence="3" id="KW-0418">Kinase</keyword>
<dbReference type="InterPro" id="IPR042236">
    <property type="entry name" value="PI3K_accessory_sf"/>
</dbReference>
<evidence type="ECO:0000256" key="4">
    <source>
        <dbReference type="ARBA" id="ARBA00022840"/>
    </source>
</evidence>
<feature type="domain" description="PI3K-RBD" evidence="9">
    <location>
        <begin position="396"/>
        <end position="512"/>
    </location>
</feature>
<proteinExistence type="inferred from homology"/>
<dbReference type="Gene3D" id="1.25.40.70">
    <property type="entry name" value="Phosphatidylinositol 3-kinase, accessory domain (PIK)"/>
    <property type="match status" value="1"/>
</dbReference>
<dbReference type="SMART" id="SM00145">
    <property type="entry name" value="PI3Ka"/>
    <property type="match status" value="1"/>
</dbReference>
<evidence type="ECO:0000313" key="11">
    <source>
        <dbReference type="EMBL" id="KAK8882953.1"/>
    </source>
</evidence>
<dbReference type="InterPro" id="IPR029071">
    <property type="entry name" value="Ubiquitin-like_domsf"/>
</dbReference>
<dbReference type="Gene3D" id="1.10.1070.11">
    <property type="entry name" value="Phosphatidylinositol 3-/4-kinase, catalytic domain"/>
    <property type="match status" value="1"/>
</dbReference>
<evidence type="ECO:0000256" key="5">
    <source>
        <dbReference type="PROSITE-ProRule" id="PRU00880"/>
    </source>
</evidence>
<dbReference type="InterPro" id="IPR011009">
    <property type="entry name" value="Kinase-like_dom_sf"/>
</dbReference>
<feature type="region of interest" description="Disordered" evidence="6">
    <location>
        <begin position="434"/>
        <end position="469"/>
    </location>
</feature>
<evidence type="ECO:0008006" key="13">
    <source>
        <dbReference type="Google" id="ProtNLM"/>
    </source>
</evidence>
<dbReference type="InterPro" id="IPR000341">
    <property type="entry name" value="PI3K_Ras-bd_dom"/>
</dbReference>